<feature type="compositionally biased region" description="Pro residues" evidence="3">
    <location>
        <begin position="41"/>
        <end position="54"/>
    </location>
</feature>
<accession>A0A0F7SIS3</accession>
<name>A0A0F7SIS3_PHARH</name>
<evidence type="ECO:0000256" key="2">
    <source>
        <dbReference type="ARBA" id="ARBA00022170"/>
    </source>
</evidence>
<comment type="similarity">
    <text evidence="1">Belongs to the SDHAF4 family.</text>
</comment>
<dbReference type="GO" id="GO:0034553">
    <property type="term" value="P:mitochondrial respiratory chain complex II assembly"/>
    <property type="evidence" value="ECO:0007669"/>
    <property type="project" value="TreeGrafter"/>
</dbReference>
<dbReference type="EMBL" id="LN483326">
    <property type="protein sequence ID" value="CDZ98275.1"/>
    <property type="molecule type" value="Genomic_DNA"/>
</dbReference>
<evidence type="ECO:0000256" key="3">
    <source>
        <dbReference type="SAM" id="MobiDB-lite"/>
    </source>
</evidence>
<dbReference type="GO" id="GO:0005739">
    <property type="term" value="C:mitochondrion"/>
    <property type="evidence" value="ECO:0007669"/>
    <property type="project" value="TreeGrafter"/>
</dbReference>
<protein>
    <recommendedName>
        <fullName evidence="2">Succinate dehydrogenase assembly factor 4, mitochondrial</fullName>
    </recommendedName>
</protein>
<proteinExistence type="inferred from homology"/>
<reference evidence="4" key="1">
    <citation type="submission" date="2014-08" db="EMBL/GenBank/DDBJ databases">
        <authorList>
            <person name="Sharma Rahul"/>
            <person name="Thines Marco"/>
        </authorList>
    </citation>
    <scope>NUCLEOTIDE SEQUENCE</scope>
</reference>
<feature type="region of interest" description="Disordered" evidence="3">
    <location>
        <begin position="29"/>
        <end position="55"/>
    </location>
</feature>
<feature type="region of interest" description="Disordered" evidence="3">
    <location>
        <begin position="68"/>
        <end position="125"/>
    </location>
</feature>
<organism evidence="4">
    <name type="scientific">Phaffia rhodozyma</name>
    <name type="common">Yeast</name>
    <name type="synonym">Xanthophyllomyces dendrorhous</name>
    <dbReference type="NCBI Taxonomy" id="264483"/>
    <lineage>
        <taxon>Eukaryota</taxon>
        <taxon>Fungi</taxon>
        <taxon>Dikarya</taxon>
        <taxon>Basidiomycota</taxon>
        <taxon>Agaricomycotina</taxon>
        <taxon>Tremellomycetes</taxon>
        <taxon>Cystofilobasidiales</taxon>
        <taxon>Mrakiaceae</taxon>
        <taxon>Phaffia</taxon>
    </lineage>
</organism>
<dbReference type="Pfam" id="PF07896">
    <property type="entry name" value="DUF1674"/>
    <property type="match status" value="1"/>
</dbReference>
<dbReference type="AlphaFoldDB" id="A0A0F7SIS3"/>
<evidence type="ECO:0000256" key="1">
    <source>
        <dbReference type="ARBA" id="ARBA00005701"/>
    </source>
</evidence>
<dbReference type="PANTHER" id="PTHR28524">
    <property type="entry name" value="SUCCINATE DEHYDROGENASE ASSEMBLY FACTOR 4, MITOCHONDRIAL"/>
    <property type="match status" value="1"/>
</dbReference>
<dbReference type="InterPro" id="IPR012875">
    <property type="entry name" value="SDHF4"/>
</dbReference>
<evidence type="ECO:0000313" key="4">
    <source>
        <dbReference type="EMBL" id="CDZ98275.1"/>
    </source>
</evidence>
<sequence>MFARTVIRVSRAGFIPRGFLAARTLAMSPPTFDSASSSQPPSTPRSRPGPPPLPRALQREFEALQKKAQTVDMNVPDSDIHQDLRRKPKPDFDGEVNPQTGEVGGPKKDPLLGNEWTYGGRATDF</sequence>
<dbReference type="PANTHER" id="PTHR28524:SF3">
    <property type="entry name" value="SUCCINATE DEHYDROGENASE ASSEMBLY FACTOR 4, MITOCHONDRIAL"/>
    <property type="match status" value="1"/>
</dbReference>
<feature type="compositionally biased region" description="Basic and acidic residues" evidence="3">
    <location>
        <begin position="78"/>
        <end position="92"/>
    </location>
</feature>